<reference evidence="5 6" key="1">
    <citation type="submission" date="2019-09" db="EMBL/GenBank/DDBJ databases">
        <title>Draft genome sequence of Bacillus sp. JC-7.</title>
        <authorList>
            <person name="Tanaka N."/>
            <person name="Shiwa Y."/>
            <person name="Fujita N."/>
            <person name="Tanasupawat S."/>
        </authorList>
    </citation>
    <scope>NUCLEOTIDE SEQUENCE [LARGE SCALE GENOMIC DNA]</scope>
    <source>
        <strain evidence="5 6">JC-7</strain>
    </source>
</reference>
<accession>A0A5J4JDJ2</accession>
<keyword evidence="2 4" id="KW-0378">Hydrolase</keyword>
<dbReference type="PANTHER" id="PTHR34983">
    <property type="entry name" value="ARABINOGALACTAN ENDO-BETA-1,4-GALACTANASE A"/>
    <property type="match status" value="1"/>
</dbReference>
<comment type="similarity">
    <text evidence="1 4">Belongs to the glycosyl hydrolase 53 family.</text>
</comment>
<evidence type="ECO:0000256" key="1">
    <source>
        <dbReference type="ARBA" id="ARBA00010687"/>
    </source>
</evidence>
<evidence type="ECO:0000313" key="6">
    <source>
        <dbReference type="Proteomes" id="UP000391919"/>
    </source>
</evidence>
<dbReference type="GO" id="GO:0031218">
    <property type="term" value="F:arabinogalactan endo-1,4-beta-galactosidase activity"/>
    <property type="evidence" value="ECO:0007669"/>
    <property type="project" value="UniProtKB-EC"/>
</dbReference>
<dbReference type="GO" id="GO:0045490">
    <property type="term" value="P:pectin catabolic process"/>
    <property type="evidence" value="ECO:0007669"/>
    <property type="project" value="TreeGrafter"/>
</dbReference>
<dbReference type="Pfam" id="PF07745">
    <property type="entry name" value="Glyco_hydro_53"/>
    <property type="match status" value="1"/>
</dbReference>
<sequence length="54" mass="6436">MLKILKKHGVNYIRLRLWYNPVQANGYNDLSNTIAVAKREKTRGFKFLLRYPLL</sequence>
<gene>
    <name evidence="5" type="ORF">BpJC7_11140</name>
</gene>
<evidence type="ECO:0000256" key="4">
    <source>
        <dbReference type="RuleBase" id="RU361192"/>
    </source>
</evidence>
<organism evidence="5 6">
    <name type="scientific">Weizmannia acidilactici</name>
    <dbReference type="NCBI Taxonomy" id="2607726"/>
    <lineage>
        <taxon>Bacteria</taxon>
        <taxon>Bacillati</taxon>
        <taxon>Bacillota</taxon>
        <taxon>Bacilli</taxon>
        <taxon>Bacillales</taxon>
        <taxon>Bacillaceae</taxon>
        <taxon>Heyndrickxia</taxon>
    </lineage>
</organism>
<dbReference type="Proteomes" id="UP000391919">
    <property type="component" value="Unassembled WGS sequence"/>
</dbReference>
<dbReference type="Gene3D" id="3.20.20.80">
    <property type="entry name" value="Glycosidases"/>
    <property type="match status" value="1"/>
</dbReference>
<comment type="catalytic activity">
    <reaction evidence="4">
        <text>The enzyme specifically hydrolyzes (1-&gt;4)-beta-D-galactosidic linkages in type I arabinogalactans.</text>
        <dbReference type="EC" id="3.2.1.89"/>
    </reaction>
</comment>
<proteinExistence type="inferred from homology"/>
<dbReference type="InterPro" id="IPR017853">
    <property type="entry name" value="GH"/>
</dbReference>
<keyword evidence="6" id="KW-1185">Reference proteome</keyword>
<dbReference type="EC" id="3.2.1.89" evidence="4"/>
<evidence type="ECO:0000256" key="3">
    <source>
        <dbReference type="ARBA" id="ARBA00023295"/>
    </source>
</evidence>
<comment type="caution">
    <text evidence="5">The sequence shown here is derived from an EMBL/GenBank/DDBJ whole genome shotgun (WGS) entry which is preliminary data.</text>
</comment>
<protein>
    <recommendedName>
        <fullName evidence="4">Arabinogalactan endo-beta-1,4-galactanase</fullName>
        <ecNumber evidence="4">3.2.1.89</ecNumber>
    </recommendedName>
</protein>
<dbReference type="SUPFAM" id="SSF51445">
    <property type="entry name" value="(Trans)glycosidases"/>
    <property type="match status" value="1"/>
</dbReference>
<dbReference type="InterPro" id="IPR011683">
    <property type="entry name" value="Glyco_hydro_53"/>
</dbReference>
<keyword evidence="3 4" id="KW-0326">Glycosidase</keyword>
<dbReference type="AlphaFoldDB" id="A0A5J4JDJ2"/>
<dbReference type="EMBL" id="BKZQ01000011">
    <property type="protein sequence ID" value="GER69811.1"/>
    <property type="molecule type" value="Genomic_DNA"/>
</dbReference>
<dbReference type="GO" id="GO:0015926">
    <property type="term" value="F:glucosidase activity"/>
    <property type="evidence" value="ECO:0007669"/>
    <property type="project" value="InterPro"/>
</dbReference>
<dbReference type="PANTHER" id="PTHR34983:SF2">
    <property type="entry name" value="ENDO-BETA-1,4-GALACTANASE"/>
    <property type="match status" value="1"/>
</dbReference>
<evidence type="ECO:0000313" key="5">
    <source>
        <dbReference type="EMBL" id="GER69811.1"/>
    </source>
</evidence>
<evidence type="ECO:0000256" key="2">
    <source>
        <dbReference type="ARBA" id="ARBA00022801"/>
    </source>
</evidence>
<name>A0A5J4JDJ2_9BACI</name>